<dbReference type="Proteomes" id="UP000011688">
    <property type="component" value="Unassembled WGS sequence"/>
</dbReference>
<organism evidence="4 5">
    <name type="scientific">Natronococcus amylolyticus DSM 10524</name>
    <dbReference type="NCBI Taxonomy" id="1227497"/>
    <lineage>
        <taxon>Archaea</taxon>
        <taxon>Methanobacteriati</taxon>
        <taxon>Methanobacteriota</taxon>
        <taxon>Stenosarchaea group</taxon>
        <taxon>Halobacteria</taxon>
        <taxon>Halobacteriales</taxon>
        <taxon>Natrialbaceae</taxon>
        <taxon>Natronococcus</taxon>
    </lineage>
</organism>
<dbReference type="InterPro" id="IPR029050">
    <property type="entry name" value="Immunoprotect_excell_Ig-like"/>
</dbReference>
<feature type="compositionally biased region" description="Acidic residues" evidence="2">
    <location>
        <begin position="57"/>
        <end position="78"/>
    </location>
</feature>
<feature type="domain" description="DUF4352" evidence="3">
    <location>
        <begin position="85"/>
        <end position="208"/>
    </location>
</feature>
<dbReference type="PROSITE" id="PS51257">
    <property type="entry name" value="PROKAR_LIPOPROTEIN"/>
    <property type="match status" value="1"/>
</dbReference>
<gene>
    <name evidence="4" type="ORF">C491_05726</name>
</gene>
<dbReference type="OrthoDB" id="205809at2157"/>
<dbReference type="InterPro" id="IPR029051">
    <property type="entry name" value="DUF4352"/>
</dbReference>
<accession>L9XGN2</accession>
<dbReference type="Gene3D" id="2.60.40.1240">
    <property type="match status" value="2"/>
</dbReference>
<dbReference type="RefSeq" id="WP_005554449.1">
    <property type="nucleotide sequence ID" value="NZ_AOIB01000014.1"/>
</dbReference>
<protein>
    <recommendedName>
        <fullName evidence="3">DUF4352 domain-containing protein</fullName>
    </recommendedName>
</protein>
<reference evidence="4 5" key="1">
    <citation type="journal article" date="2014" name="PLoS Genet.">
        <title>Phylogenetically driven sequencing of extremely halophilic archaea reveals strategies for static and dynamic osmo-response.</title>
        <authorList>
            <person name="Becker E.A."/>
            <person name="Seitzer P.M."/>
            <person name="Tritt A."/>
            <person name="Larsen D."/>
            <person name="Krusor M."/>
            <person name="Yao A.I."/>
            <person name="Wu D."/>
            <person name="Madern D."/>
            <person name="Eisen J.A."/>
            <person name="Darling A.E."/>
            <person name="Facciotti M.T."/>
        </authorList>
    </citation>
    <scope>NUCLEOTIDE SEQUENCE [LARGE SCALE GENOMIC DNA]</scope>
    <source>
        <strain evidence="4 5">DSM 10524</strain>
    </source>
</reference>
<evidence type="ECO:0000313" key="4">
    <source>
        <dbReference type="EMBL" id="ELY59843.1"/>
    </source>
</evidence>
<dbReference type="eggNOG" id="arCOG07632">
    <property type="taxonomic scope" value="Archaea"/>
</dbReference>
<feature type="domain" description="DUF4352" evidence="3">
    <location>
        <begin position="249"/>
        <end position="357"/>
    </location>
</feature>
<dbReference type="EMBL" id="AOIB01000014">
    <property type="protein sequence ID" value="ELY59843.1"/>
    <property type="molecule type" value="Genomic_DNA"/>
</dbReference>
<keyword evidence="5" id="KW-1185">Reference proteome</keyword>
<comment type="caution">
    <text evidence="4">The sequence shown here is derived from an EMBL/GenBank/DDBJ whole genome shotgun (WGS) entry which is preliminary data.</text>
</comment>
<evidence type="ECO:0000313" key="5">
    <source>
        <dbReference type="Proteomes" id="UP000011688"/>
    </source>
</evidence>
<feature type="compositionally biased region" description="Low complexity" evidence="2">
    <location>
        <begin position="19"/>
        <end position="31"/>
    </location>
</feature>
<dbReference type="AlphaFoldDB" id="L9XGN2"/>
<evidence type="ECO:0000259" key="3">
    <source>
        <dbReference type="Pfam" id="PF11611"/>
    </source>
</evidence>
<proteinExistence type="predicted"/>
<dbReference type="Pfam" id="PF11611">
    <property type="entry name" value="DUF4352"/>
    <property type="match status" value="2"/>
</dbReference>
<keyword evidence="1" id="KW-0732">Signal</keyword>
<name>L9XGN2_9EURY</name>
<evidence type="ECO:0000256" key="2">
    <source>
        <dbReference type="SAM" id="MobiDB-lite"/>
    </source>
</evidence>
<sequence>MKRRTFVGLAGGSLLAFAGCTGTRTETGSDADGSDDSSRTTDSAAPTDERDGSGSDDTSDDDDDTGDDDDDGDGDDETGERTAAVGELVEGEDLEFVVSDVSRRRSFDGLVVDEADRPLLDDDERRQASADEEFLVVEFALKNAGDEFVSTGDAFELVLEDARERTYSQARSVSETALADGSLAPGEVERGEFAYELPRGRAVSSLAIDGEAPEAFEADGVVVDLETEADEVATLEQELRVPIAEFGTGVERDGLEISVDRLGSGNDLGPFFDPEADHEYVVVGVTVTNDSGRDREFELGDRTRLKDETGWSYPAEPDALSSLKRFDETVSLTDGEQYDGSMAYHLERDREELYWLLEPPEWEGEKEFWRLR</sequence>
<evidence type="ECO:0000256" key="1">
    <source>
        <dbReference type="ARBA" id="ARBA00022729"/>
    </source>
</evidence>
<feature type="region of interest" description="Disordered" evidence="2">
    <location>
        <begin position="19"/>
        <end position="90"/>
    </location>
</feature>